<dbReference type="PROSITE" id="PS51900">
    <property type="entry name" value="CB"/>
    <property type="match status" value="1"/>
</dbReference>
<protein>
    <recommendedName>
        <fullName evidence="6">Core-binding (CB) domain-containing protein</fullName>
    </recommendedName>
</protein>
<proteinExistence type="inferred from homology"/>
<dbReference type="Pfam" id="PF02899">
    <property type="entry name" value="Phage_int_SAM_1"/>
    <property type="match status" value="1"/>
</dbReference>
<dbReference type="InterPro" id="IPR011010">
    <property type="entry name" value="DNA_brk_join_enz"/>
</dbReference>
<dbReference type="GO" id="GO:0015074">
    <property type="term" value="P:DNA integration"/>
    <property type="evidence" value="ECO:0007669"/>
    <property type="project" value="UniProtKB-KW"/>
</dbReference>
<dbReference type="InterPro" id="IPR050090">
    <property type="entry name" value="Tyrosine_recombinase_XerCD"/>
</dbReference>
<organism evidence="7 8">
    <name type="scientific">Pseudoalteromonas gelatinilytica</name>
    <dbReference type="NCBI Taxonomy" id="1703256"/>
    <lineage>
        <taxon>Bacteria</taxon>
        <taxon>Pseudomonadati</taxon>
        <taxon>Pseudomonadota</taxon>
        <taxon>Gammaproteobacteria</taxon>
        <taxon>Alteromonadales</taxon>
        <taxon>Pseudoalteromonadaceae</taxon>
        <taxon>Pseudoalteromonas</taxon>
    </lineage>
</organism>
<dbReference type="GO" id="GO:0003677">
    <property type="term" value="F:DNA binding"/>
    <property type="evidence" value="ECO:0007669"/>
    <property type="project" value="UniProtKB-UniRule"/>
</dbReference>
<comment type="similarity">
    <text evidence="1">Belongs to the 'phage' integrase family.</text>
</comment>
<dbReference type="Gene3D" id="1.10.150.130">
    <property type="match status" value="1"/>
</dbReference>
<dbReference type="InterPro" id="IPR004107">
    <property type="entry name" value="Integrase_SAM-like_N"/>
</dbReference>
<reference evidence="7 8" key="1">
    <citation type="submission" date="2018-09" db="EMBL/GenBank/DDBJ databases">
        <title>Identification of marine bacteria producing industrial enzymes.</title>
        <authorList>
            <person name="Cheng T.H."/>
            <person name="Saidin J."/>
            <person name="Muhd D.D."/>
            <person name="Isa M.N.M."/>
            <person name="Bakar M.F.A."/>
            <person name="Ismail N."/>
        </authorList>
    </citation>
    <scope>NUCLEOTIDE SEQUENCE [LARGE SCALE GENOMIC DNA]</scope>
    <source>
        <strain evidence="7 8">MNAD 1.6</strain>
    </source>
</reference>
<accession>A0A3A3EE03</accession>
<dbReference type="PANTHER" id="PTHR30349:SF41">
    <property type="entry name" value="INTEGRASE_RECOMBINASE PROTEIN MJ0367-RELATED"/>
    <property type="match status" value="1"/>
</dbReference>
<dbReference type="AlphaFoldDB" id="A0A3A3EE03"/>
<evidence type="ECO:0000313" key="7">
    <source>
        <dbReference type="EMBL" id="RJF32059.1"/>
    </source>
</evidence>
<evidence type="ECO:0000313" key="8">
    <source>
        <dbReference type="Proteomes" id="UP000265938"/>
    </source>
</evidence>
<evidence type="ECO:0000256" key="2">
    <source>
        <dbReference type="ARBA" id="ARBA00022908"/>
    </source>
</evidence>
<dbReference type="Proteomes" id="UP000265938">
    <property type="component" value="Unassembled WGS sequence"/>
</dbReference>
<dbReference type="InterPro" id="IPR013762">
    <property type="entry name" value="Integrase-like_cat_sf"/>
</dbReference>
<keyword evidence="3 5" id="KW-0238">DNA-binding</keyword>
<gene>
    <name evidence="7" type="ORF">D4741_20015</name>
</gene>
<keyword evidence="2" id="KW-0229">DNA integration</keyword>
<evidence type="ECO:0000256" key="3">
    <source>
        <dbReference type="ARBA" id="ARBA00023125"/>
    </source>
</evidence>
<dbReference type="Gene3D" id="1.10.443.10">
    <property type="entry name" value="Intergrase catalytic core"/>
    <property type="match status" value="1"/>
</dbReference>
<name>A0A3A3EE03_9GAMM</name>
<dbReference type="PANTHER" id="PTHR30349">
    <property type="entry name" value="PHAGE INTEGRASE-RELATED"/>
    <property type="match status" value="1"/>
</dbReference>
<dbReference type="SUPFAM" id="SSF56349">
    <property type="entry name" value="DNA breaking-rejoining enzymes"/>
    <property type="match status" value="1"/>
</dbReference>
<sequence length="327" mass="37939">MSKCKGEVIMPKGNTPIMNQFEKLFRHTRANSYATRARYKNSCKTFIEFLDKEFQMKNLANLQDKHLVAYIKYRKEEGIASKTIKNDLGAIRYMHDMIHNAKYLISDNQTLQKENDVTLESTPAVKGDRGWTEEEFTSMCSFLNSKTESHKLAQDLHDIIVLCRTMGFRITEAVAMRRAQVRQASRNGQYQVQSEAKNGKWRKVPLSPVAHQVMLRRVAKLDSTDRLFVGENEKTHEVVLRFENALAALRDRMVTDEGREKRTWTKEEMSIVNPLTFHGLRYSYVQERMKDEMDKGYSWEIAAGKVTQEVGHNRTDVIKVYLADSLD</sequence>
<evidence type="ECO:0000256" key="1">
    <source>
        <dbReference type="ARBA" id="ARBA00008857"/>
    </source>
</evidence>
<comment type="caution">
    <text evidence="7">The sequence shown here is derived from an EMBL/GenBank/DDBJ whole genome shotgun (WGS) entry which is preliminary data.</text>
</comment>
<feature type="domain" description="Core-binding (CB)" evidence="6">
    <location>
        <begin position="12"/>
        <end position="99"/>
    </location>
</feature>
<evidence type="ECO:0000259" key="6">
    <source>
        <dbReference type="PROSITE" id="PS51900"/>
    </source>
</evidence>
<dbReference type="InterPro" id="IPR010998">
    <property type="entry name" value="Integrase_recombinase_N"/>
</dbReference>
<dbReference type="GO" id="GO:0006310">
    <property type="term" value="P:DNA recombination"/>
    <property type="evidence" value="ECO:0007669"/>
    <property type="project" value="UniProtKB-KW"/>
</dbReference>
<dbReference type="InterPro" id="IPR044068">
    <property type="entry name" value="CB"/>
</dbReference>
<evidence type="ECO:0000256" key="4">
    <source>
        <dbReference type="ARBA" id="ARBA00023172"/>
    </source>
</evidence>
<keyword evidence="4" id="KW-0233">DNA recombination</keyword>
<evidence type="ECO:0000256" key="5">
    <source>
        <dbReference type="PROSITE-ProRule" id="PRU01248"/>
    </source>
</evidence>
<dbReference type="EMBL" id="QYSE01000009">
    <property type="protein sequence ID" value="RJF32059.1"/>
    <property type="molecule type" value="Genomic_DNA"/>
</dbReference>